<comment type="caution">
    <text evidence="2">The sequence shown here is derived from an EMBL/GenBank/DDBJ whole genome shotgun (WGS) entry which is preliminary data.</text>
</comment>
<dbReference type="EMBL" id="CAJVPS010032649">
    <property type="protein sequence ID" value="CAG8735607.1"/>
    <property type="molecule type" value="Genomic_DNA"/>
</dbReference>
<sequence>ENEVENNDELMNSLKSENEVENNDELGNSLKSENEFENNVELENSLWSGNEFEDNDEWENKNSLESCDEYMSRLEYEDSNNESESDSNNSTIIDTSNTDIEENISFISPELATMIRLLKIKVQNNLTNEAFFEIMKTYDAALLASIDGFQIFKQKTDDCWILLFINANLSPEIRVKKENFLISTIIPVPKKPKDLNSFLFLTVAELQRLDEGVVCPSVQHEDIFILCGCVLSCSGDIPASTKLMCLTGHNSYRGCHYCNIKGIYSSHIYYPTKPPSDQNSETYDPENLPIRTHYEFKRQIKKIQKV</sequence>
<feature type="region of interest" description="Disordered" evidence="1">
    <location>
        <begin position="75"/>
        <end position="94"/>
    </location>
</feature>
<dbReference type="InterPro" id="IPR004242">
    <property type="entry name" value="Transposase_21"/>
</dbReference>
<feature type="region of interest" description="Disordered" evidence="1">
    <location>
        <begin position="1"/>
        <end position="59"/>
    </location>
</feature>
<organism evidence="2 3">
    <name type="scientific">Ambispora leptoticha</name>
    <dbReference type="NCBI Taxonomy" id="144679"/>
    <lineage>
        <taxon>Eukaryota</taxon>
        <taxon>Fungi</taxon>
        <taxon>Fungi incertae sedis</taxon>
        <taxon>Mucoromycota</taxon>
        <taxon>Glomeromycotina</taxon>
        <taxon>Glomeromycetes</taxon>
        <taxon>Archaeosporales</taxon>
        <taxon>Ambisporaceae</taxon>
        <taxon>Ambispora</taxon>
    </lineage>
</organism>
<evidence type="ECO:0000256" key="1">
    <source>
        <dbReference type="SAM" id="MobiDB-lite"/>
    </source>
</evidence>
<evidence type="ECO:0000313" key="2">
    <source>
        <dbReference type="EMBL" id="CAG8735607.1"/>
    </source>
</evidence>
<dbReference type="OrthoDB" id="2440004at2759"/>
<keyword evidence="3" id="KW-1185">Reference proteome</keyword>
<evidence type="ECO:0000313" key="3">
    <source>
        <dbReference type="Proteomes" id="UP000789508"/>
    </source>
</evidence>
<reference evidence="2" key="1">
    <citation type="submission" date="2021-06" db="EMBL/GenBank/DDBJ databases">
        <authorList>
            <person name="Kallberg Y."/>
            <person name="Tangrot J."/>
            <person name="Rosling A."/>
        </authorList>
    </citation>
    <scope>NUCLEOTIDE SEQUENCE</scope>
    <source>
        <strain evidence="2">FL130A</strain>
    </source>
</reference>
<feature type="non-terminal residue" evidence="2">
    <location>
        <position position="1"/>
    </location>
</feature>
<protein>
    <submittedName>
        <fullName evidence="2">14146_t:CDS:1</fullName>
    </submittedName>
</protein>
<dbReference type="AlphaFoldDB" id="A0A9N9NJF1"/>
<feature type="non-terminal residue" evidence="2">
    <location>
        <position position="306"/>
    </location>
</feature>
<proteinExistence type="predicted"/>
<name>A0A9N9NJF1_9GLOM</name>
<gene>
    <name evidence="2" type="ORF">ALEPTO_LOCUS12781</name>
</gene>
<accession>A0A9N9NJF1</accession>
<dbReference type="Pfam" id="PF02992">
    <property type="entry name" value="Transposase_21"/>
    <property type="match status" value="1"/>
</dbReference>
<dbReference type="Proteomes" id="UP000789508">
    <property type="component" value="Unassembled WGS sequence"/>
</dbReference>